<keyword evidence="4" id="KW-1185">Reference proteome</keyword>
<dbReference type="Proteomes" id="UP000321513">
    <property type="component" value="Unassembled WGS sequence"/>
</dbReference>
<sequence length="395" mass="45197">MNISFDNSENAFAYKTDKELKMARFLFSSMGFQWVVNAGVRLTPFAMKTGLPVRGWIRKTIFKQFVGGETLEETGVVGDVLKKYGVNVILDYGVEGKQGEASFEHATEEFIRVINYAATRDNIPYISIKVTGFARFKLLERLHEAPRLRSGIHDNEAEIDEWQRVRDRMFRICSIAAEKNVGVLVDAEESWIQDPVDRLTIEMMEIFNKEKPIVYNTIQLYRHDRLDFLKLSYRIAQQKKFKLAVKLVRGAYMEKERSRAASKGVQSPIQPDKQSTDNDYDAAVEFCISNVDNVACIVATHNEKSNLTAVQLMEEKGIPFNHPYIHFSQLYGMSDHITFNLAKAGLSVSKYLPFGPITDVIPYLMRRAQENSSVSGQTGRELALIKKELKRRKQK</sequence>
<dbReference type="Gene3D" id="3.20.20.220">
    <property type="match status" value="1"/>
</dbReference>
<organism evidence="3 4">
    <name type="scientific">Segetibacter aerophilus</name>
    <dbReference type="NCBI Taxonomy" id="670293"/>
    <lineage>
        <taxon>Bacteria</taxon>
        <taxon>Pseudomonadati</taxon>
        <taxon>Bacteroidota</taxon>
        <taxon>Chitinophagia</taxon>
        <taxon>Chitinophagales</taxon>
        <taxon>Chitinophagaceae</taxon>
        <taxon>Segetibacter</taxon>
    </lineage>
</organism>
<evidence type="ECO:0000313" key="3">
    <source>
        <dbReference type="EMBL" id="GEO08604.1"/>
    </source>
</evidence>
<dbReference type="AlphaFoldDB" id="A0A512B9G9"/>
<dbReference type="RefSeq" id="WP_147202658.1">
    <property type="nucleotide sequence ID" value="NZ_BJYT01000002.1"/>
</dbReference>
<dbReference type="OrthoDB" id="1401444at2"/>
<dbReference type="GO" id="GO:0071949">
    <property type="term" value="F:FAD binding"/>
    <property type="evidence" value="ECO:0007669"/>
    <property type="project" value="TreeGrafter"/>
</dbReference>
<reference evidence="3 4" key="1">
    <citation type="submission" date="2019-07" db="EMBL/GenBank/DDBJ databases">
        <title>Whole genome shotgun sequence of Segetibacter aerophilus NBRC 106135.</title>
        <authorList>
            <person name="Hosoyama A."/>
            <person name="Uohara A."/>
            <person name="Ohji S."/>
            <person name="Ichikawa N."/>
        </authorList>
    </citation>
    <scope>NUCLEOTIDE SEQUENCE [LARGE SCALE GENOMIC DNA]</scope>
    <source>
        <strain evidence="3 4">NBRC 106135</strain>
    </source>
</reference>
<evidence type="ECO:0000259" key="2">
    <source>
        <dbReference type="Pfam" id="PF01619"/>
    </source>
</evidence>
<evidence type="ECO:0000256" key="1">
    <source>
        <dbReference type="ARBA" id="ARBA00023002"/>
    </source>
</evidence>
<gene>
    <name evidence="3" type="primary">putA</name>
    <name evidence="3" type="ORF">SAE01_11000</name>
</gene>
<dbReference type="EMBL" id="BJYT01000002">
    <property type="protein sequence ID" value="GEO08604.1"/>
    <property type="molecule type" value="Genomic_DNA"/>
</dbReference>
<dbReference type="PANTHER" id="PTHR13914">
    <property type="entry name" value="PROLINE OXIDASE"/>
    <property type="match status" value="1"/>
</dbReference>
<dbReference type="GO" id="GO:0004657">
    <property type="term" value="F:proline dehydrogenase activity"/>
    <property type="evidence" value="ECO:0007669"/>
    <property type="project" value="InterPro"/>
</dbReference>
<keyword evidence="1" id="KW-0560">Oxidoreductase</keyword>
<proteinExistence type="predicted"/>
<dbReference type="InterPro" id="IPR002872">
    <property type="entry name" value="Proline_DH_dom"/>
</dbReference>
<protein>
    <submittedName>
        <fullName evidence="3">Proline dehydrogenase</fullName>
    </submittedName>
</protein>
<dbReference type="SUPFAM" id="SSF51730">
    <property type="entry name" value="FAD-linked oxidoreductase"/>
    <property type="match status" value="1"/>
</dbReference>
<name>A0A512B9G9_9BACT</name>
<dbReference type="InterPro" id="IPR015659">
    <property type="entry name" value="Proline_oxidase"/>
</dbReference>
<dbReference type="InterPro" id="IPR029041">
    <property type="entry name" value="FAD-linked_oxidoreductase-like"/>
</dbReference>
<dbReference type="GO" id="GO:0010133">
    <property type="term" value="P:L-proline catabolic process to L-glutamate"/>
    <property type="evidence" value="ECO:0007669"/>
    <property type="project" value="TreeGrafter"/>
</dbReference>
<dbReference type="Pfam" id="PF01619">
    <property type="entry name" value="Pro_dh"/>
    <property type="match status" value="1"/>
</dbReference>
<comment type="caution">
    <text evidence="3">The sequence shown here is derived from an EMBL/GenBank/DDBJ whole genome shotgun (WGS) entry which is preliminary data.</text>
</comment>
<dbReference type="PANTHER" id="PTHR13914:SF0">
    <property type="entry name" value="PROLINE DEHYDROGENASE 1, MITOCHONDRIAL"/>
    <property type="match status" value="1"/>
</dbReference>
<evidence type="ECO:0000313" key="4">
    <source>
        <dbReference type="Proteomes" id="UP000321513"/>
    </source>
</evidence>
<accession>A0A512B9G9</accession>
<feature type="domain" description="Proline dehydrogenase" evidence="2">
    <location>
        <begin position="81"/>
        <end position="378"/>
    </location>
</feature>